<dbReference type="Pfam" id="PF01546">
    <property type="entry name" value="Peptidase_M20"/>
    <property type="match status" value="1"/>
</dbReference>
<protein>
    <submittedName>
        <fullName evidence="3">Zn-dependent hydrolase</fullName>
    </submittedName>
</protein>
<keyword evidence="4" id="KW-1185">Reference proteome</keyword>
<evidence type="ECO:0000313" key="4">
    <source>
        <dbReference type="Proteomes" id="UP001418796"/>
    </source>
</evidence>
<name>A0ABU9VM20_9BACI</name>
<dbReference type="Gene3D" id="3.30.70.360">
    <property type="match status" value="1"/>
</dbReference>
<comment type="similarity">
    <text evidence="1">Belongs to the peptidase M20 family.</text>
</comment>
<gene>
    <name evidence="3" type="ORF">MKY91_16160</name>
</gene>
<proteinExistence type="inferred from homology"/>
<dbReference type="NCBIfam" id="NF006771">
    <property type="entry name" value="PRK09290.1-5"/>
    <property type="match status" value="1"/>
</dbReference>
<dbReference type="PANTHER" id="PTHR32494:SF5">
    <property type="entry name" value="ALLANTOATE AMIDOHYDROLASE"/>
    <property type="match status" value="1"/>
</dbReference>
<dbReference type="PANTHER" id="PTHR32494">
    <property type="entry name" value="ALLANTOATE DEIMINASE-RELATED"/>
    <property type="match status" value="1"/>
</dbReference>
<dbReference type="PIRSF" id="PIRSF001235">
    <property type="entry name" value="Amidase_carbamoylase"/>
    <property type="match status" value="1"/>
</dbReference>
<organism evidence="3 4">
    <name type="scientific">Alkalicoccobacillus gibsonii</name>
    <dbReference type="NCBI Taxonomy" id="79881"/>
    <lineage>
        <taxon>Bacteria</taxon>
        <taxon>Bacillati</taxon>
        <taxon>Bacillota</taxon>
        <taxon>Bacilli</taxon>
        <taxon>Bacillales</taxon>
        <taxon>Bacillaceae</taxon>
        <taxon>Alkalicoccobacillus</taxon>
    </lineage>
</organism>
<dbReference type="NCBIfam" id="TIGR01879">
    <property type="entry name" value="hydantase"/>
    <property type="match status" value="1"/>
</dbReference>
<comment type="caution">
    <text evidence="3">The sequence shown here is derived from an EMBL/GenBank/DDBJ whole genome shotgun (WGS) entry which is preliminary data.</text>
</comment>
<dbReference type="EMBL" id="JBCITK010000001">
    <property type="protein sequence ID" value="MEN0644687.1"/>
    <property type="molecule type" value="Genomic_DNA"/>
</dbReference>
<dbReference type="GO" id="GO:0016787">
    <property type="term" value="F:hydrolase activity"/>
    <property type="evidence" value="ECO:0007669"/>
    <property type="project" value="UniProtKB-KW"/>
</dbReference>
<dbReference type="Gene3D" id="3.40.630.10">
    <property type="entry name" value="Zn peptidases"/>
    <property type="match status" value="1"/>
</dbReference>
<keyword evidence="2 3" id="KW-0378">Hydrolase</keyword>
<reference evidence="3 4" key="1">
    <citation type="submission" date="2024-03" db="EMBL/GenBank/DDBJ databases">
        <title>Bacilli Hybrid Assemblies.</title>
        <authorList>
            <person name="Kovac J."/>
        </authorList>
    </citation>
    <scope>NUCLEOTIDE SEQUENCE [LARGE SCALE GENOMIC DNA]</scope>
    <source>
        <strain evidence="3 4">FSL R7-0666</strain>
    </source>
</reference>
<dbReference type="RefSeq" id="WP_343132125.1">
    <property type="nucleotide sequence ID" value="NZ_JBCITK010000001.1"/>
</dbReference>
<evidence type="ECO:0000313" key="3">
    <source>
        <dbReference type="EMBL" id="MEN0644687.1"/>
    </source>
</evidence>
<dbReference type="Proteomes" id="UP001418796">
    <property type="component" value="Unassembled WGS sequence"/>
</dbReference>
<evidence type="ECO:0000256" key="2">
    <source>
        <dbReference type="ARBA" id="ARBA00022801"/>
    </source>
</evidence>
<dbReference type="InterPro" id="IPR002933">
    <property type="entry name" value="Peptidase_M20"/>
</dbReference>
<dbReference type="SUPFAM" id="SSF53187">
    <property type="entry name" value="Zn-dependent exopeptidases"/>
    <property type="match status" value="1"/>
</dbReference>
<sequence>MTIAQLQSVHPEQSISDWIKWLASYGKTDNGGVTRLLYSESWLEAQLALQKQMIQRGFTVRFDEVGNLFGRYIGTDEPDSIILTGSHIDTVRDGGQFDGAYGVLASFLAASELYAEHGPPKRTIEVVSLAEEEGSRFPFTFWGSKWVTGQSDLETAHSFIDSEGVSLQQAMKDAGFGESVETQSTAETIQAFIELHIEQGILLEHKKKDVGVVSDIVGQRRYMIQFSGESNHAGTTPMTMRKDAMRLTAEFITYITNAAEQLDPTLVATVGRLVASPNVPNVIAGGVECSLDVRHAQTGILDQFETIIEQFEKVAKQNQMEMKRDCWLQIEPVHLSDLFVEQALSHADTLGFSSERMVSGAGHDAQVFGLTCPTLLLFVPSEKGISHSPLEWTDPEALEKGLKLLKAQLYSLAYE</sequence>
<dbReference type="InterPro" id="IPR010158">
    <property type="entry name" value="Amidase_Cbmase"/>
</dbReference>
<evidence type="ECO:0000256" key="1">
    <source>
        <dbReference type="ARBA" id="ARBA00006153"/>
    </source>
</evidence>
<accession>A0ABU9VM20</accession>
<dbReference type="SUPFAM" id="SSF55031">
    <property type="entry name" value="Bacterial exopeptidase dimerisation domain"/>
    <property type="match status" value="1"/>
</dbReference>
<dbReference type="CDD" id="cd03884">
    <property type="entry name" value="M20_bAS"/>
    <property type="match status" value="1"/>
</dbReference>
<dbReference type="InterPro" id="IPR036264">
    <property type="entry name" value="Bact_exopeptidase_dim_dom"/>
</dbReference>